<dbReference type="GeneID" id="19470846"/>
<dbReference type="AlphaFoldDB" id="S3CJ16"/>
<feature type="region of interest" description="Disordered" evidence="1">
    <location>
        <begin position="38"/>
        <end position="102"/>
    </location>
</feature>
<dbReference type="HOGENOM" id="CLU_2109286_0_0_1"/>
<dbReference type="RefSeq" id="XP_008088139.1">
    <property type="nucleotide sequence ID" value="XM_008089948.1"/>
</dbReference>
<gene>
    <name evidence="2" type="ORF">GLAREA_11805</name>
</gene>
<organism evidence="2 3">
    <name type="scientific">Glarea lozoyensis (strain ATCC 20868 / MF5171)</name>
    <dbReference type="NCBI Taxonomy" id="1116229"/>
    <lineage>
        <taxon>Eukaryota</taxon>
        <taxon>Fungi</taxon>
        <taxon>Dikarya</taxon>
        <taxon>Ascomycota</taxon>
        <taxon>Pezizomycotina</taxon>
        <taxon>Leotiomycetes</taxon>
        <taxon>Helotiales</taxon>
        <taxon>Helotiaceae</taxon>
        <taxon>Glarea</taxon>
    </lineage>
</organism>
<evidence type="ECO:0000256" key="1">
    <source>
        <dbReference type="SAM" id="MobiDB-lite"/>
    </source>
</evidence>
<dbReference type="Proteomes" id="UP000016922">
    <property type="component" value="Unassembled WGS sequence"/>
</dbReference>
<dbReference type="EMBL" id="KE145372">
    <property type="protein sequence ID" value="EPE25224.1"/>
    <property type="molecule type" value="Genomic_DNA"/>
</dbReference>
<sequence length="115" mass="12446">MELVSTIVKKRRSFPGQEGWAGCHWAAYSRLHQLKLPNSTTKSLDKTGATPTSTRRALGGEGSPFDGKDIKSQAPSDAVQAPSAAKCREGQTKPRPTNEMMKGKVTVEGKFIQDS</sequence>
<dbReference type="KEGG" id="glz:GLAREA_11805"/>
<reference evidence="2 3" key="1">
    <citation type="journal article" date="2013" name="BMC Genomics">
        <title>Genomics-driven discovery of the pneumocandin biosynthetic gene cluster in the fungus Glarea lozoyensis.</title>
        <authorList>
            <person name="Chen L."/>
            <person name="Yue Q."/>
            <person name="Zhang X."/>
            <person name="Xiang M."/>
            <person name="Wang C."/>
            <person name="Li S."/>
            <person name="Che Y."/>
            <person name="Ortiz-Lopez F.J."/>
            <person name="Bills G.F."/>
            <person name="Liu X."/>
            <person name="An Z."/>
        </authorList>
    </citation>
    <scope>NUCLEOTIDE SEQUENCE [LARGE SCALE GENOMIC DNA]</scope>
    <source>
        <strain evidence="3">ATCC 20868 / MF5171</strain>
    </source>
</reference>
<evidence type="ECO:0000313" key="2">
    <source>
        <dbReference type="EMBL" id="EPE25224.1"/>
    </source>
</evidence>
<evidence type="ECO:0000313" key="3">
    <source>
        <dbReference type="Proteomes" id="UP000016922"/>
    </source>
</evidence>
<keyword evidence="3" id="KW-1185">Reference proteome</keyword>
<protein>
    <submittedName>
        <fullName evidence="2">Uncharacterized protein</fullName>
    </submittedName>
</protein>
<name>S3CJ16_GLAL2</name>
<accession>S3CJ16</accession>
<proteinExistence type="predicted"/>